<sequence>MSKDMMDKPGFWGTEHMFLKHYPPKENKGIISTSVGFINGVTDITDASKTTKGAGSVEACRVVFDPSIVSYAELVEFFYRFHDPTMLNHQGNDKGKEYRSVIITSSDEQAQIARKVTAEVQAKHFDLKSQKLVTRIETAGSWKESPAKDQQYLQRNPNGYHSSHTTTA</sequence>
<dbReference type="Gene3D" id="3.30.1060.10">
    <property type="entry name" value="Peptide methionine sulphoxide reductase MsrA"/>
    <property type="match status" value="1"/>
</dbReference>
<reference evidence="7" key="1">
    <citation type="submission" date="2021-10" db="EMBL/GenBank/DDBJ databases">
        <title>De novo Genome Assembly of Clathrus columnatus (Basidiomycota, Fungi) Using Illumina and Nanopore Sequence Data.</title>
        <authorList>
            <person name="Ogiso-Tanaka E."/>
            <person name="Itagaki H."/>
            <person name="Hosoya T."/>
            <person name="Hosaka K."/>
        </authorList>
    </citation>
    <scope>NUCLEOTIDE SEQUENCE</scope>
    <source>
        <strain evidence="7">MO-923</strain>
    </source>
</reference>
<dbReference type="PANTHER" id="PTHR43774:SF1">
    <property type="entry name" value="PEPTIDE METHIONINE SULFOXIDE REDUCTASE MSRA 2"/>
    <property type="match status" value="1"/>
</dbReference>
<keyword evidence="8" id="KW-1185">Reference proteome</keyword>
<accession>A0AAV5AKY0</accession>
<feature type="region of interest" description="Disordered" evidence="5">
    <location>
        <begin position="144"/>
        <end position="168"/>
    </location>
</feature>
<organism evidence="7 8">
    <name type="scientific">Clathrus columnatus</name>
    <dbReference type="NCBI Taxonomy" id="1419009"/>
    <lineage>
        <taxon>Eukaryota</taxon>
        <taxon>Fungi</taxon>
        <taxon>Dikarya</taxon>
        <taxon>Basidiomycota</taxon>
        <taxon>Agaricomycotina</taxon>
        <taxon>Agaricomycetes</taxon>
        <taxon>Phallomycetidae</taxon>
        <taxon>Phallales</taxon>
        <taxon>Clathraceae</taxon>
        <taxon>Clathrus</taxon>
    </lineage>
</organism>
<gene>
    <name evidence="7" type="ORF">Clacol_006823</name>
</gene>
<dbReference type="GO" id="GO:0008113">
    <property type="term" value="F:peptide-methionine (S)-S-oxide reductase activity"/>
    <property type="evidence" value="ECO:0007669"/>
    <property type="project" value="UniProtKB-EC"/>
</dbReference>
<dbReference type="Pfam" id="PF01625">
    <property type="entry name" value="PMSR"/>
    <property type="match status" value="1"/>
</dbReference>
<evidence type="ECO:0000259" key="6">
    <source>
        <dbReference type="Pfam" id="PF01625"/>
    </source>
</evidence>
<evidence type="ECO:0000256" key="4">
    <source>
        <dbReference type="ARBA" id="ARBA00030643"/>
    </source>
</evidence>
<dbReference type="PANTHER" id="PTHR43774">
    <property type="entry name" value="PEPTIDE METHIONINE SULFOXIDE REDUCTASE"/>
    <property type="match status" value="1"/>
</dbReference>
<evidence type="ECO:0000256" key="5">
    <source>
        <dbReference type="SAM" id="MobiDB-lite"/>
    </source>
</evidence>
<evidence type="ECO:0000256" key="3">
    <source>
        <dbReference type="ARBA" id="ARBA00023002"/>
    </source>
</evidence>
<dbReference type="AlphaFoldDB" id="A0AAV5AKY0"/>
<comment type="similarity">
    <text evidence="1">Belongs to the MsrA Met sulfoxide reductase family.</text>
</comment>
<evidence type="ECO:0000256" key="2">
    <source>
        <dbReference type="ARBA" id="ARBA00012502"/>
    </source>
</evidence>
<evidence type="ECO:0000256" key="1">
    <source>
        <dbReference type="ARBA" id="ARBA00005591"/>
    </source>
</evidence>
<keyword evidence="3" id="KW-0560">Oxidoreductase</keyword>
<dbReference type="Proteomes" id="UP001050691">
    <property type="component" value="Unassembled WGS sequence"/>
</dbReference>
<name>A0AAV5AKY0_9AGAM</name>
<dbReference type="SUPFAM" id="SSF55068">
    <property type="entry name" value="Peptide methionine sulfoxide reductase"/>
    <property type="match status" value="1"/>
</dbReference>
<dbReference type="NCBIfam" id="TIGR00401">
    <property type="entry name" value="msrA"/>
    <property type="match status" value="1"/>
</dbReference>
<comment type="caution">
    <text evidence="7">The sequence shown here is derived from an EMBL/GenBank/DDBJ whole genome shotgun (WGS) entry which is preliminary data.</text>
</comment>
<protein>
    <recommendedName>
        <fullName evidence="2">peptide-methionine (S)-S-oxide reductase</fullName>
        <ecNumber evidence="2">1.8.4.11</ecNumber>
    </recommendedName>
    <alternativeName>
        <fullName evidence="4">Peptide-methionine (S)-S-oxide reductase</fullName>
    </alternativeName>
</protein>
<dbReference type="InterPro" id="IPR036509">
    <property type="entry name" value="Met_Sox_Rdtase_MsrA_sf"/>
</dbReference>
<feature type="compositionally biased region" description="Polar residues" evidence="5">
    <location>
        <begin position="151"/>
        <end position="168"/>
    </location>
</feature>
<evidence type="ECO:0000313" key="7">
    <source>
        <dbReference type="EMBL" id="GJJ12580.1"/>
    </source>
</evidence>
<dbReference type="EC" id="1.8.4.11" evidence="2"/>
<proteinExistence type="inferred from homology"/>
<feature type="domain" description="Peptide methionine sulphoxide reductase MsrA" evidence="6">
    <location>
        <begin position="10"/>
        <end position="161"/>
    </location>
</feature>
<dbReference type="EMBL" id="BPWL01000007">
    <property type="protein sequence ID" value="GJJ12580.1"/>
    <property type="molecule type" value="Genomic_DNA"/>
</dbReference>
<evidence type="ECO:0000313" key="8">
    <source>
        <dbReference type="Proteomes" id="UP001050691"/>
    </source>
</evidence>
<dbReference type="InterPro" id="IPR002569">
    <property type="entry name" value="Met_Sox_Rdtase_MsrA_dom"/>
</dbReference>